<dbReference type="AlphaFoldDB" id="A0A1R3I914"/>
<dbReference type="PANTHER" id="PTHR31896:SF75">
    <property type="entry name" value="HXXXD-TYPE ACYL-TRANSFERASE FAMILY PROTEIN"/>
    <property type="match status" value="1"/>
</dbReference>
<dbReference type="InterPro" id="IPR051283">
    <property type="entry name" value="Sec_Metabolite_Acyltrans"/>
</dbReference>
<dbReference type="InterPro" id="IPR023213">
    <property type="entry name" value="CAT-like_dom_sf"/>
</dbReference>
<evidence type="ECO:0000313" key="4">
    <source>
        <dbReference type="Proteomes" id="UP000187203"/>
    </source>
</evidence>
<feature type="region of interest" description="Disordered" evidence="2">
    <location>
        <begin position="617"/>
        <end position="666"/>
    </location>
</feature>
<dbReference type="GO" id="GO:0016740">
    <property type="term" value="F:transferase activity"/>
    <property type="evidence" value="ECO:0007669"/>
    <property type="project" value="UniProtKB-KW"/>
</dbReference>
<evidence type="ECO:0000256" key="2">
    <source>
        <dbReference type="SAM" id="MobiDB-lite"/>
    </source>
</evidence>
<dbReference type="PANTHER" id="PTHR31896">
    <property type="entry name" value="FAMILY REGULATORY PROTEIN, PUTATIVE (AFU_ORTHOLOGUE AFUA_3G14730)-RELATED"/>
    <property type="match status" value="1"/>
</dbReference>
<protein>
    <submittedName>
        <fullName evidence="3">Transferase</fullName>
    </submittedName>
</protein>
<dbReference type="Gene3D" id="3.30.559.10">
    <property type="entry name" value="Chloramphenicol acetyltransferase-like domain"/>
    <property type="match status" value="2"/>
</dbReference>
<gene>
    <name evidence="3" type="ORF">COLO4_24564</name>
</gene>
<feature type="compositionally biased region" description="Low complexity" evidence="2">
    <location>
        <begin position="624"/>
        <end position="635"/>
    </location>
</feature>
<dbReference type="OrthoDB" id="1862401at2759"/>
<evidence type="ECO:0000256" key="1">
    <source>
        <dbReference type="ARBA" id="ARBA00022679"/>
    </source>
</evidence>
<sequence length="666" mass="74082">MAGVRLISSSLIQAENHSETTRIELSPWDLMLLPYGEIQKGLLFPNPKHESTTDLIHHLKTSLARTLHHFPPLAGRLATTEHEDDTVSYFFDCNNAGALFIHAAADGVTISDITESFYVPKIVHSFFPMNGLNNIKGLNNPLLGIQVTHLEDGFFIGCTINHSVADGTSFWHFFNSWSQISTSGSNSNQIPKSPVFQRWVPDGIHFPVRFPRSHIQQVFAKEFSFPPNPQLVGKIFHFTRESLQNLKATANAEVGTTNISSLQAMLSHIWRSVIRNKNLEGDGVINYLIVAGSRQRFQELPENYFGNAMMARFVTMKAKELLKEGIGSIALRMNRAIGSMTEESIKKFLVCWPESPRLSTMDSRPKEIMVTNSSPRFNMYGNDFGWGKPIAIRNGMEDMFDGKITLLSGAEEGSVDVELCLSLPTLEAMLKDPIRLPHVFHAQLFMCASYNAQFDTVLNEEFYFDSENGAENVNGRANDPNNHPEEVVVDNVEEVNNAENHNEVYVPPYVRANGVNGVNGANNPNGQPIRNDVEDVIMEEKGEPAAKVAEMVAQKAKGKVNDSVTKIVAEPVKKDEIPAPFTRVKRVGYVDPEPKPLGFQMAGTLSPRSRAERFKFPRKKVGVSSTYSSHGTFSSAKKPATKAHQEKVVPFSKRSKPGEATPEVEI</sequence>
<organism evidence="3 4">
    <name type="scientific">Corchorus olitorius</name>
    <dbReference type="NCBI Taxonomy" id="93759"/>
    <lineage>
        <taxon>Eukaryota</taxon>
        <taxon>Viridiplantae</taxon>
        <taxon>Streptophyta</taxon>
        <taxon>Embryophyta</taxon>
        <taxon>Tracheophyta</taxon>
        <taxon>Spermatophyta</taxon>
        <taxon>Magnoliopsida</taxon>
        <taxon>eudicotyledons</taxon>
        <taxon>Gunneridae</taxon>
        <taxon>Pentapetalae</taxon>
        <taxon>rosids</taxon>
        <taxon>malvids</taxon>
        <taxon>Malvales</taxon>
        <taxon>Malvaceae</taxon>
        <taxon>Grewioideae</taxon>
        <taxon>Apeibeae</taxon>
        <taxon>Corchorus</taxon>
    </lineage>
</organism>
<comment type="caution">
    <text evidence="3">The sequence shown here is derived from an EMBL/GenBank/DDBJ whole genome shotgun (WGS) entry which is preliminary data.</text>
</comment>
<dbReference type="STRING" id="93759.A0A1R3I914"/>
<keyword evidence="4" id="KW-1185">Reference proteome</keyword>
<evidence type="ECO:0000313" key="3">
    <source>
        <dbReference type="EMBL" id="OMO79083.1"/>
    </source>
</evidence>
<accession>A0A1R3I914</accession>
<dbReference type="Pfam" id="PF02458">
    <property type="entry name" value="Transferase"/>
    <property type="match status" value="1"/>
</dbReference>
<dbReference type="Proteomes" id="UP000187203">
    <property type="component" value="Unassembled WGS sequence"/>
</dbReference>
<keyword evidence="1 3" id="KW-0808">Transferase</keyword>
<proteinExistence type="predicted"/>
<reference evidence="4" key="1">
    <citation type="submission" date="2013-09" db="EMBL/GenBank/DDBJ databases">
        <title>Corchorus olitorius genome sequencing.</title>
        <authorList>
            <person name="Alam M."/>
            <person name="Haque M.S."/>
            <person name="Islam M.S."/>
            <person name="Emdad E.M."/>
            <person name="Islam M.M."/>
            <person name="Ahmed B."/>
            <person name="Halim A."/>
            <person name="Hossen Q.M.M."/>
            <person name="Hossain M.Z."/>
            <person name="Ahmed R."/>
            <person name="Khan M.M."/>
            <person name="Islam R."/>
            <person name="Rashid M.M."/>
            <person name="Khan S.A."/>
            <person name="Rahman M.S."/>
            <person name="Alam M."/>
            <person name="Yahiya A.S."/>
            <person name="Khan M.S."/>
            <person name="Azam M.S."/>
            <person name="Haque T."/>
            <person name="Lashkar M.Z.H."/>
            <person name="Akhand A.I."/>
            <person name="Morshed G."/>
            <person name="Roy S."/>
            <person name="Uddin K.S."/>
            <person name="Rabeya T."/>
            <person name="Hossain A.S."/>
            <person name="Chowdhury A."/>
            <person name="Snigdha A.R."/>
            <person name="Mortoza M.S."/>
            <person name="Matin S.A."/>
            <person name="Hoque S.M.E."/>
            <person name="Islam M.K."/>
            <person name="Roy D.K."/>
            <person name="Haider R."/>
            <person name="Moosa M.M."/>
            <person name="Elias S.M."/>
            <person name="Hasan A.M."/>
            <person name="Jahan S."/>
            <person name="Shafiuddin M."/>
            <person name="Mahmood N."/>
            <person name="Shommy N.S."/>
        </authorList>
    </citation>
    <scope>NUCLEOTIDE SEQUENCE [LARGE SCALE GENOMIC DNA]</scope>
    <source>
        <strain evidence="4">cv. O-4</strain>
    </source>
</reference>
<name>A0A1R3I914_9ROSI</name>
<dbReference type="EMBL" id="AWUE01018653">
    <property type="protein sequence ID" value="OMO79083.1"/>
    <property type="molecule type" value="Genomic_DNA"/>
</dbReference>